<dbReference type="RefSeq" id="WP_139676796.1">
    <property type="nucleotide sequence ID" value="NZ_VDMN01000002.1"/>
</dbReference>
<keyword evidence="1" id="KW-1133">Transmembrane helix</keyword>
<dbReference type="InterPro" id="IPR007892">
    <property type="entry name" value="CHASE4"/>
</dbReference>
<dbReference type="PANTHER" id="PTHR46663:SF4">
    <property type="entry name" value="DIGUANYLATE CYCLASE DGCT-RELATED"/>
    <property type="match status" value="1"/>
</dbReference>
<organism evidence="3 4">
    <name type="scientific">Aliirhizobium smilacinae</name>
    <dbReference type="NCBI Taxonomy" id="1395944"/>
    <lineage>
        <taxon>Bacteria</taxon>
        <taxon>Pseudomonadati</taxon>
        <taxon>Pseudomonadota</taxon>
        <taxon>Alphaproteobacteria</taxon>
        <taxon>Hyphomicrobiales</taxon>
        <taxon>Rhizobiaceae</taxon>
        <taxon>Aliirhizobium</taxon>
    </lineage>
</organism>
<dbReference type="CDD" id="cd01949">
    <property type="entry name" value="GGDEF"/>
    <property type="match status" value="1"/>
</dbReference>
<dbReference type="PANTHER" id="PTHR46663">
    <property type="entry name" value="DIGUANYLATE CYCLASE DGCT-RELATED"/>
    <property type="match status" value="1"/>
</dbReference>
<dbReference type="PROSITE" id="PS50887">
    <property type="entry name" value="GGDEF"/>
    <property type="match status" value="1"/>
</dbReference>
<dbReference type="InterPro" id="IPR052163">
    <property type="entry name" value="DGC-Regulatory_Protein"/>
</dbReference>
<dbReference type="EMBL" id="VDMN01000002">
    <property type="protein sequence ID" value="TNM63892.1"/>
    <property type="molecule type" value="Genomic_DNA"/>
</dbReference>
<evidence type="ECO:0000313" key="4">
    <source>
        <dbReference type="Proteomes" id="UP000311605"/>
    </source>
</evidence>
<dbReference type="OrthoDB" id="9812260at2"/>
<sequence>MRFIHFRLVGPVIIAVAILIAGMAAIPYFGIAQIDADLRQRQETLVKHNIDLWISDIEFSLTAWTIWDESIAKIDNSFDFEWTDRNIGASLIGTSRTRFAAVLDHDDRLIYSRTDDSIKDRGFFTRGVPTVIEDAAALVANVRSREPGRIIEGIPKPVSISRIEVLGDDAVLMTAALFQPDFSTAKPKGARAPILITAMPITGTIQEFFGTRFLLDDARIGSLAGITPDRGHVEIAVGPNGEPQVLSWRPPSPAADLLYRSLPLLVTVGLLLLATGIFTVRMSRNAARTLLSREKRMRHAATHDFLTGLANRALLEPEFRSLSERGPLAVICLDLDGFKSVNDTYGHAMGDDLLKTVSARLRANTRETDRLFRLGGDEFAILMPEVSAIQAEGICQDLSISLARPMGLSKGDVSIGASFGIKLVEKGETSCDAALGAADAALYHAKASARGSSVLSSNLPPARPEALASIPTAIRRSA</sequence>
<dbReference type="InterPro" id="IPR000160">
    <property type="entry name" value="GGDEF_dom"/>
</dbReference>
<evidence type="ECO:0000256" key="1">
    <source>
        <dbReference type="SAM" id="Phobius"/>
    </source>
</evidence>
<dbReference type="Pfam" id="PF00990">
    <property type="entry name" value="GGDEF"/>
    <property type="match status" value="1"/>
</dbReference>
<dbReference type="Proteomes" id="UP000311605">
    <property type="component" value="Unassembled WGS sequence"/>
</dbReference>
<protein>
    <submittedName>
        <fullName evidence="3">Diguanylate cyclase</fullName>
    </submittedName>
</protein>
<gene>
    <name evidence="3" type="ORF">FHP24_14005</name>
</gene>
<dbReference type="NCBIfam" id="TIGR00254">
    <property type="entry name" value="GGDEF"/>
    <property type="match status" value="1"/>
</dbReference>
<evidence type="ECO:0000313" key="3">
    <source>
        <dbReference type="EMBL" id="TNM63892.1"/>
    </source>
</evidence>
<accession>A0A5C4XK95</accession>
<keyword evidence="4" id="KW-1185">Reference proteome</keyword>
<dbReference type="InterPro" id="IPR029787">
    <property type="entry name" value="Nucleotide_cyclase"/>
</dbReference>
<evidence type="ECO:0000259" key="2">
    <source>
        <dbReference type="PROSITE" id="PS50887"/>
    </source>
</evidence>
<dbReference type="AlphaFoldDB" id="A0A5C4XK95"/>
<feature type="transmembrane region" description="Helical" evidence="1">
    <location>
        <begin position="12"/>
        <end position="31"/>
    </location>
</feature>
<reference evidence="3 4" key="1">
    <citation type="submission" date="2019-06" db="EMBL/GenBank/DDBJ databases">
        <title>The draft genome of Rhizobium smilacinae PTYR-5.</title>
        <authorList>
            <person name="Liu L."/>
            <person name="Li L."/>
            <person name="Zhang X."/>
        </authorList>
    </citation>
    <scope>NUCLEOTIDE SEQUENCE [LARGE SCALE GENOMIC DNA]</scope>
    <source>
        <strain evidence="3 4">PTYR-5</strain>
    </source>
</reference>
<comment type="caution">
    <text evidence="3">The sequence shown here is derived from an EMBL/GenBank/DDBJ whole genome shotgun (WGS) entry which is preliminary data.</text>
</comment>
<proteinExistence type="predicted"/>
<dbReference type="SUPFAM" id="SSF55073">
    <property type="entry name" value="Nucleotide cyclase"/>
    <property type="match status" value="1"/>
</dbReference>
<feature type="domain" description="GGDEF" evidence="2">
    <location>
        <begin position="326"/>
        <end position="458"/>
    </location>
</feature>
<feature type="transmembrane region" description="Helical" evidence="1">
    <location>
        <begin position="257"/>
        <end position="280"/>
    </location>
</feature>
<dbReference type="SMART" id="SM00267">
    <property type="entry name" value="GGDEF"/>
    <property type="match status" value="1"/>
</dbReference>
<name>A0A5C4XK95_9HYPH</name>
<keyword evidence="1" id="KW-0472">Membrane</keyword>
<dbReference type="InterPro" id="IPR043128">
    <property type="entry name" value="Rev_trsase/Diguanyl_cyclase"/>
</dbReference>
<dbReference type="Gene3D" id="3.30.70.270">
    <property type="match status" value="1"/>
</dbReference>
<dbReference type="Pfam" id="PF05228">
    <property type="entry name" value="CHASE4"/>
    <property type="match status" value="1"/>
</dbReference>
<keyword evidence="1" id="KW-0812">Transmembrane</keyword>